<evidence type="ECO:0000313" key="2">
    <source>
        <dbReference type="Proteomes" id="UP000189956"/>
    </source>
</evidence>
<gene>
    <name evidence="1" type="ORF">SAMN02745205_01986</name>
</gene>
<accession>A0A1T4NRQ7</accession>
<dbReference type="AlphaFoldDB" id="A0A1T4NRQ7"/>
<name>A0A1T4NRQ7_PORCN</name>
<reference evidence="1 2" key="1">
    <citation type="submission" date="2017-02" db="EMBL/GenBank/DDBJ databases">
        <authorList>
            <person name="Peterson S.W."/>
        </authorList>
    </citation>
    <scope>NUCLEOTIDE SEQUENCE [LARGE SCALE GENOMIC DNA]</scope>
    <source>
        <strain evidence="1 2">ATCC 700135</strain>
    </source>
</reference>
<dbReference type="RefSeq" id="WP_126464367.1">
    <property type="nucleotide sequence ID" value="NZ_FUWL01000025.1"/>
</dbReference>
<evidence type="ECO:0000313" key="1">
    <source>
        <dbReference type="EMBL" id="SJZ81961.1"/>
    </source>
</evidence>
<dbReference type="Proteomes" id="UP000189956">
    <property type="component" value="Unassembled WGS sequence"/>
</dbReference>
<protein>
    <recommendedName>
        <fullName evidence="3">Lipoprotein</fullName>
    </recommendedName>
</protein>
<dbReference type="Gene3D" id="2.60.120.220">
    <property type="entry name" value="Satellite virus coat domain"/>
    <property type="match status" value="2"/>
</dbReference>
<sequence>MTKKALSYVWVLLLIFVASSCGNMRFDLPYGPKGPKGRSAYEVWKKDVIDGKINWSKDKVEISDYLIYIKGPKGDKGDDGLSAYENWKLIIADGKAPNPHNPSEMWPPERNTEADFWDYITGRDGKTPRIGENGNWWIGTVDTGVYAHGVNGKDGKNGRSAYEVWKKNVLDGLIEWDKNRLEIEHYFQYLKGKDGKDGKDGLTPFIGKNGNWWIGEIDTRIPAQGPDGDNGNTGWSAYELWYIDLKAGKIINHVDGTPWPKDKDTIEDYWKYLRGANGDKGDDGNNGKSAYEIWKKLVEAGLEDPKNPGTDWPKNKISEVHFFEYLTGKDGRNGTDGTDGTDGLSAYQLWKEELKRRADTSDPLRDHKTGEAWDKNRDTLQDFWEYLRGADGGDGTDGKPGEPGKPGATVIIIKGIPNVVAEYSQKEFGEYVNTIDGSVTYTVYDDNGNKVGAGVRVKGLPGLPDTDEYAFVTDNKGQFSIPREKLPLIAEVEKRWGYVKEVTINGVTKQSASNTYVPNQIKTRIVLNTEVTAKSEISHRLTGYHGLFFRIERQLEPGGPWRDLPNYLPNVANIPVSGYRVANHLDPVGTINMSRKLYNYNESSANEKQDRRFDRIFRVRIGRYMIRNLVGAKSGFEDFWDEKDNYATVAQDDTYYGVRAYWNGVCKMVPFHIGPYVKSITLYKFNPVTGLFLAAEGELDYSHFRLDLMCEQWMITSSLTGTDGKPLEYVYAEPLTHEKALKQPYGYISAHKTTPAGDQQSTSNGKASNPSQTHFFINTVYLDGYFRSRTNHWTNQGEYSIAYIRLQPGTTPEQKQFRLEKVSSSQGIPDIVLTYKENK</sequence>
<evidence type="ECO:0008006" key="3">
    <source>
        <dbReference type="Google" id="ProtNLM"/>
    </source>
</evidence>
<dbReference type="PROSITE" id="PS51257">
    <property type="entry name" value="PROKAR_LIPOPROTEIN"/>
    <property type="match status" value="1"/>
</dbReference>
<organism evidence="1 2">
    <name type="scientific">Porphyromonas cangingivalis</name>
    <dbReference type="NCBI Taxonomy" id="36874"/>
    <lineage>
        <taxon>Bacteria</taxon>
        <taxon>Pseudomonadati</taxon>
        <taxon>Bacteroidota</taxon>
        <taxon>Bacteroidia</taxon>
        <taxon>Bacteroidales</taxon>
        <taxon>Porphyromonadaceae</taxon>
        <taxon>Porphyromonas</taxon>
    </lineage>
</organism>
<dbReference type="EMBL" id="FUWL01000025">
    <property type="protein sequence ID" value="SJZ81961.1"/>
    <property type="molecule type" value="Genomic_DNA"/>
</dbReference>
<dbReference type="PANTHER" id="PTHR24637">
    <property type="entry name" value="COLLAGEN"/>
    <property type="match status" value="1"/>
</dbReference>
<proteinExistence type="predicted"/>